<proteinExistence type="predicted"/>
<dbReference type="InterPro" id="IPR027417">
    <property type="entry name" value="P-loop_NTPase"/>
</dbReference>
<evidence type="ECO:0000313" key="2">
    <source>
        <dbReference type="EMBL" id="CEN47840.1"/>
    </source>
</evidence>
<organism evidence="2 3">
    <name type="scientific">Capnocytophaga canis</name>
    <dbReference type="NCBI Taxonomy" id="1848903"/>
    <lineage>
        <taxon>Bacteria</taxon>
        <taxon>Pseudomonadati</taxon>
        <taxon>Bacteroidota</taxon>
        <taxon>Flavobacteriia</taxon>
        <taxon>Flavobacteriales</taxon>
        <taxon>Flavobacteriaceae</taxon>
        <taxon>Capnocytophaga</taxon>
    </lineage>
</organism>
<gene>
    <name evidence="2" type="ORF">CCAND38_490017</name>
</gene>
<dbReference type="AlphaFoldDB" id="A0A0B7I805"/>
<sequence>MFLKNVITDVLEQYATVTERIIFVTSGKRPALFLKKYFAEQTTKVSIAPEFISIAELLQQISGVQEVGNQQLLFELYETYRNTCQTTLDDFETFIGWGQILLKDFSDIDHYLVQSEKIFPYIHALKEAEHWSGFEKQTEMQQKYLDFWNTLGDYYFAFNEKLNDRNHGYAGFVAKKAVEKLPKYIQENSHKIHIFVGFNALSKAEQQVVQSILMDTESEIYWDIDKYFMDNVHHDAGYFIRKYKNNWRYYNQRKKEFKWLTSSYEESKNIEIIGVPKSVNQAHTVAGLLREIPHSNMERTALVIGDEHLLIPVLQSISSDIPVNVTMGYPLQQTPLNDLFVAFFRLHLSKSYRYRDVLHLLTQPFLQEVFSGKGISKIIQHIKEKNLTYLSKAKLMEITPDEDKEIMEVLFPEKTDDYVTDLINSALNIIYRIKKAVESDKNENILGLEYAYRFYQLFNQLQTLQGKYGYIDSVKTLYHFYLDILQKSSLNFEGEPLEGLQVMGVLESRSLDFDNIIITSVNEGVMPMGKSGNSLIPYDVKFHLEMPTYKDKDAIYSYNFYRMLQSAKNIYLIYDTENGSLKSKEKSRFILQLLSERNPNHRIQYQVKAPEVYPAKGSMLQIPKTEAVFQRLREMADKGLSPSAITNYILNPRVFYQQNVLQVYEERDVEETIEARTFGDIVHEVLETLYNPFLNTPLKQHHYIEMQSKLEALIEEKFVKYYKNEDFKLGKNLLIFNVIHSYLKRFLDLEQQEVEKGTELVVLHLEEKIRVPFVSDKLPFPVYIKGIIDRIDMRDGVLHIIDYKTGIVEENAVGIADWHLLVTDFKYSKAFQLLSYAYMYQQRFGYQECMIVGNISFKRLNMGLIKFHTKEKVGRTYVKDYNINSFILDSYKEYTEALLAEIFDISIPFTEKE</sequence>
<dbReference type="SUPFAM" id="SSF52980">
    <property type="entry name" value="Restriction endonuclease-like"/>
    <property type="match status" value="1"/>
</dbReference>
<dbReference type="Gene3D" id="3.90.320.10">
    <property type="match status" value="1"/>
</dbReference>
<keyword evidence="3" id="KW-1185">Reference proteome</keyword>
<dbReference type="InterPro" id="IPR011604">
    <property type="entry name" value="PDDEXK-like_dom_sf"/>
</dbReference>
<dbReference type="InterPro" id="IPR011335">
    <property type="entry name" value="Restrct_endonuc-II-like"/>
</dbReference>
<feature type="domain" description="PD-(D/E)XK endonuclease-like" evidence="1">
    <location>
        <begin position="640"/>
        <end position="911"/>
    </location>
</feature>
<evidence type="ECO:0000313" key="3">
    <source>
        <dbReference type="Proteomes" id="UP000045051"/>
    </source>
</evidence>
<dbReference type="EMBL" id="CDOI01000161">
    <property type="protein sequence ID" value="CEN47840.1"/>
    <property type="molecule type" value="Genomic_DNA"/>
</dbReference>
<evidence type="ECO:0000259" key="1">
    <source>
        <dbReference type="Pfam" id="PF12705"/>
    </source>
</evidence>
<reference evidence="2 3" key="1">
    <citation type="submission" date="2015-01" db="EMBL/GenBank/DDBJ databases">
        <authorList>
            <person name="MANFREDI Pablo"/>
        </authorList>
    </citation>
    <scope>NUCLEOTIDE SEQUENCE [LARGE SCALE GENOMIC DNA]</scope>
    <source>
        <strain evidence="2 3">CcD38</strain>
    </source>
</reference>
<dbReference type="Proteomes" id="UP000045051">
    <property type="component" value="Unassembled WGS sequence"/>
</dbReference>
<name>A0A0B7I805_9FLAO</name>
<dbReference type="RefSeq" id="WP_042344714.1">
    <property type="nucleotide sequence ID" value="NZ_CDOH01000035.1"/>
</dbReference>
<dbReference type="SUPFAM" id="SSF52540">
    <property type="entry name" value="P-loop containing nucleoside triphosphate hydrolases"/>
    <property type="match status" value="1"/>
</dbReference>
<accession>A0A0B7I805</accession>
<protein>
    <recommendedName>
        <fullName evidence="1">PD-(D/E)XK endonuclease-like domain-containing protein</fullName>
    </recommendedName>
</protein>
<dbReference type="InterPro" id="IPR038726">
    <property type="entry name" value="PDDEXK_AddAB-type"/>
</dbReference>
<dbReference type="Pfam" id="PF12705">
    <property type="entry name" value="PDDEXK_1"/>
    <property type="match status" value="1"/>
</dbReference>